<accession>A0A2D2D783</accession>
<feature type="region of interest" description="Disordered" evidence="1">
    <location>
        <begin position="70"/>
        <end position="102"/>
    </location>
</feature>
<evidence type="ECO:0000313" key="2">
    <source>
        <dbReference type="EMBL" id="ATQ70867.1"/>
    </source>
</evidence>
<evidence type="ECO:0000313" key="3">
    <source>
        <dbReference type="Proteomes" id="UP000230709"/>
    </source>
</evidence>
<name>A0A2D2D783_METT3</name>
<dbReference type="KEGG" id="mtw:CQW49_23240"/>
<proteinExistence type="predicted"/>
<geneLocation type="plasmid" evidence="3">
    <name>pob3b2</name>
</geneLocation>
<dbReference type="AlphaFoldDB" id="A0A2D2D783"/>
<reference evidence="3" key="1">
    <citation type="submission" date="2017-10" db="EMBL/GenBank/DDBJ databases">
        <title>Completed PacBio SMRT sequence of Methylosinus trichosporium OB3b reveals presence of a third large plasmid.</title>
        <authorList>
            <person name="Charles T.C."/>
            <person name="Lynch M.D.J."/>
            <person name="Heil J.R."/>
            <person name="Cheng J."/>
        </authorList>
    </citation>
    <scope>NUCLEOTIDE SEQUENCE [LARGE SCALE GENOMIC DNA]</scope>
    <source>
        <strain evidence="3">OB3b</strain>
        <plasmid evidence="3">pob3b2</plasmid>
    </source>
</reference>
<dbReference type="EMBL" id="CP023739">
    <property type="protein sequence ID" value="ATQ70867.1"/>
    <property type="molecule type" value="Genomic_DNA"/>
</dbReference>
<organism evidence="2 3">
    <name type="scientific">Methylosinus trichosporium (strain ATCC 35070 / NCIMB 11131 / UNIQEM 75 / OB3b)</name>
    <dbReference type="NCBI Taxonomy" id="595536"/>
    <lineage>
        <taxon>Bacteria</taxon>
        <taxon>Pseudomonadati</taxon>
        <taxon>Pseudomonadota</taxon>
        <taxon>Alphaproteobacteria</taxon>
        <taxon>Hyphomicrobiales</taxon>
        <taxon>Methylocystaceae</taxon>
        <taxon>Methylosinus</taxon>
    </lineage>
</organism>
<protein>
    <submittedName>
        <fullName evidence="2">Uncharacterized protein</fullName>
    </submittedName>
</protein>
<keyword evidence="3" id="KW-1185">Reference proteome</keyword>
<sequence length="102" mass="10978">MRHLFLPLICLSIPLTACYSGNVRTAADYDAPPAPTVRHPFYDPYASYGESNAIWRPPVIDRNGTLVKPVEPSTQATRPSYESAPWATGAAGGSRSAPLGTF</sequence>
<gene>
    <name evidence="2" type="ORF">CQW49_23240</name>
</gene>
<keyword evidence="2" id="KW-0614">Plasmid</keyword>
<evidence type="ECO:0000256" key="1">
    <source>
        <dbReference type="SAM" id="MobiDB-lite"/>
    </source>
</evidence>
<dbReference type="Proteomes" id="UP000230709">
    <property type="component" value="Plasmid pOB3b2"/>
</dbReference>